<proteinExistence type="predicted"/>
<keyword evidence="1" id="KW-0472">Membrane</keyword>
<keyword evidence="3" id="KW-1185">Reference proteome</keyword>
<evidence type="ECO:0000313" key="3">
    <source>
        <dbReference type="Proteomes" id="UP000310477"/>
    </source>
</evidence>
<dbReference type="OrthoDB" id="6269570at2"/>
<evidence type="ECO:0000313" key="2">
    <source>
        <dbReference type="EMBL" id="TKB99797.1"/>
    </source>
</evidence>
<keyword evidence="1" id="KW-1133">Transmembrane helix</keyword>
<comment type="caution">
    <text evidence="2">The sequence shown here is derived from an EMBL/GenBank/DDBJ whole genome shotgun (WGS) entry which is preliminary data.</text>
</comment>
<evidence type="ECO:0000256" key="1">
    <source>
        <dbReference type="SAM" id="Phobius"/>
    </source>
</evidence>
<feature type="transmembrane region" description="Helical" evidence="1">
    <location>
        <begin position="60"/>
        <end position="78"/>
    </location>
</feature>
<sequence length="152" mass="17635">MTLAEYVKKRNGVPIGHPQSLAKNLYRALGAKNFSSFWNFWNPIFGYYLGKKIFKPIKHFLPTSISLIVTFVFCGLIHDTVTLLFRGQTSFLFSCWFLIMGTVVLISNYFKQDLAQHRWIIRSISNLFIMLISLCFAYFLSRSLNINLSFLS</sequence>
<accession>A0A4U1C3E2</accession>
<dbReference type="Proteomes" id="UP000310477">
    <property type="component" value="Unassembled WGS sequence"/>
</dbReference>
<dbReference type="GO" id="GO:0016746">
    <property type="term" value="F:acyltransferase activity"/>
    <property type="evidence" value="ECO:0007669"/>
    <property type="project" value="UniProtKB-KW"/>
</dbReference>
<feature type="transmembrane region" description="Helical" evidence="1">
    <location>
        <begin position="119"/>
        <end position="140"/>
    </location>
</feature>
<name>A0A4U1C3E2_9SPHI</name>
<keyword evidence="2" id="KW-0012">Acyltransferase</keyword>
<protein>
    <submittedName>
        <fullName evidence="2">Acyltransferase</fullName>
    </submittedName>
</protein>
<keyword evidence="1" id="KW-0812">Transmembrane</keyword>
<dbReference type="AlphaFoldDB" id="A0A4U1C3E2"/>
<gene>
    <name evidence="2" type="ORF">FA045_10135</name>
</gene>
<dbReference type="EMBL" id="SWBO01000005">
    <property type="protein sequence ID" value="TKB99797.1"/>
    <property type="molecule type" value="Genomic_DNA"/>
</dbReference>
<feature type="transmembrane region" description="Helical" evidence="1">
    <location>
        <begin position="90"/>
        <end position="110"/>
    </location>
</feature>
<keyword evidence="2" id="KW-0808">Transferase</keyword>
<organism evidence="2 3">
    <name type="scientific">Pedobacter cryotolerans</name>
    <dbReference type="NCBI Taxonomy" id="2571270"/>
    <lineage>
        <taxon>Bacteria</taxon>
        <taxon>Pseudomonadati</taxon>
        <taxon>Bacteroidota</taxon>
        <taxon>Sphingobacteriia</taxon>
        <taxon>Sphingobacteriales</taxon>
        <taxon>Sphingobacteriaceae</taxon>
        <taxon>Pedobacter</taxon>
    </lineage>
</organism>
<reference evidence="2 3" key="1">
    <citation type="submission" date="2019-04" db="EMBL/GenBank/DDBJ databases">
        <title>Pedobacter sp. AR-2-6 sp. nov., isolated from Arctic soil.</title>
        <authorList>
            <person name="Dahal R.H."/>
            <person name="Kim D.-U."/>
        </authorList>
    </citation>
    <scope>NUCLEOTIDE SEQUENCE [LARGE SCALE GENOMIC DNA]</scope>
    <source>
        <strain evidence="2 3">AR-2-6</strain>
    </source>
</reference>
<dbReference type="RefSeq" id="WP_136876963.1">
    <property type="nucleotide sequence ID" value="NZ_SWBO01000005.1"/>
</dbReference>